<proteinExistence type="predicted"/>
<keyword evidence="4" id="KW-1185">Reference proteome</keyword>
<evidence type="ECO:0000313" key="3">
    <source>
        <dbReference type="EMBL" id="KAL1867382.1"/>
    </source>
</evidence>
<keyword evidence="2" id="KW-1133">Transmembrane helix</keyword>
<accession>A0ABR3WV99</accession>
<keyword evidence="2" id="KW-0472">Membrane</keyword>
<comment type="caution">
    <text evidence="3">The sequence shown here is derived from an EMBL/GenBank/DDBJ whole genome shotgun (WGS) entry which is preliminary data.</text>
</comment>
<feature type="compositionally biased region" description="Polar residues" evidence="1">
    <location>
        <begin position="1"/>
        <end position="12"/>
    </location>
</feature>
<evidence type="ECO:0000256" key="1">
    <source>
        <dbReference type="SAM" id="MobiDB-lite"/>
    </source>
</evidence>
<dbReference type="Pfam" id="PF15496">
    <property type="entry name" value="DUF4646"/>
    <property type="match status" value="1"/>
</dbReference>
<feature type="region of interest" description="Disordered" evidence="1">
    <location>
        <begin position="222"/>
        <end position="325"/>
    </location>
</feature>
<keyword evidence="2" id="KW-0812">Transmembrane</keyword>
<dbReference type="EMBL" id="JAVDPF010000044">
    <property type="protein sequence ID" value="KAL1867382.1"/>
    <property type="molecule type" value="Genomic_DNA"/>
</dbReference>
<dbReference type="InterPro" id="IPR028018">
    <property type="entry name" value="DUF4646"/>
</dbReference>
<protein>
    <submittedName>
        <fullName evidence="3">Uncharacterized protein</fullName>
    </submittedName>
</protein>
<gene>
    <name evidence="3" type="ORF">Plec18167_008653</name>
</gene>
<feature type="compositionally biased region" description="Polar residues" evidence="1">
    <location>
        <begin position="274"/>
        <end position="286"/>
    </location>
</feature>
<organism evidence="3 4">
    <name type="scientific">Paecilomyces lecythidis</name>
    <dbReference type="NCBI Taxonomy" id="3004212"/>
    <lineage>
        <taxon>Eukaryota</taxon>
        <taxon>Fungi</taxon>
        <taxon>Dikarya</taxon>
        <taxon>Ascomycota</taxon>
        <taxon>Pezizomycotina</taxon>
        <taxon>Eurotiomycetes</taxon>
        <taxon>Eurotiomycetidae</taxon>
        <taxon>Eurotiales</taxon>
        <taxon>Thermoascaceae</taxon>
        <taxon>Paecilomyces</taxon>
    </lineage>
</organism>
<sequence length="325" mass="35677">MDSSPHGSQYNHPTVEPPPAYSPPSLTGHPWENFPDAPDNGDSKSTVETSAFLEDEPLIRPTESGQPGFAAESVLRRGLQVPTKSRHITSGFEYPTVLAGYDVSEADWANFTGEITDTAAMSRRQWTTAIGRGLGTFAVGGLLIGFLGAVPAVMVAKKVREHREEQNLAQAMSAGSTSSLPQKIKFWNESFFKPRGIMIRVDLPYEDVADIGYMDVSTSDDYRVQHQPQQPSLEEGTGLSHSRSSSYDEETARAKASRRGRLVIIPLDSRMDSRSGSPVTMNLQEQQDGKVDQASVPEARHQDVSSPPPYRNTRKTSRYASEPLP</sequence>
<feature type="transmembrane region" description="Helical" evidence="2">
    <location>
        <begin position="134"/>
        <end position="156"/>
    </location>
</feature>
<evidence type="ECO:0000313" key="4">
    <source>
        <dbReference type="Proteomes" id="UP001583193"/>
    </source>
</evidence>
<feature type="region of interest" description="Disordered" evidence="1">
    <location>
        <begin position="1"/>
        <end position="46"/>
    </location>
</feature>
<reference evidence="3 4" key="1">
    <citation type="journal article" date="2024" name="IMA Fungus">
        <title>IMA Genome - F19 : A genome assembly and annotation guide to empower mycologists, including annotated draft genome sequences of Ceratocystis pirilliformis, Diaporthe australafricana, Fusarium ophioides, Paecilomyces lecythidis, and Sporothrix stenoceras.</title>
        <authorList>
            <person name="Aylward J."/>
            <person name="Wilson A.M."/>
            <person name="Visagie C.M."/>
            <person name="Spraker J."/>
            <person name="Barnes I."/>
            <person name="Buitendag C."/>
            <person name="Ceriani C."/>
            <person name="Del Mar Angel L."/>
            <person name="du Plessis D."/>
            <person name="Fuchs T."/>
            <person name="Gasser K."/>
            <person name="Kramer D."/>
            <person name="Li W."/>
            <person name="Munsamy K."/>
            <person name="Piso A."/>
            <person name="Price J.L."/>
            <person name="Sonnekus B."/>
            <person name="Thomas C."/>
            <person name="van der Nest A."/>
            <person name="van Dijk A."/>
            <person name="van Heerden A."/>
            <person name="van Vuuren N."/>
            <person name="Yilmaz N."/>
            <person name="Duong T.A."/>
            <person name="van der Merwe N.A."/>
            <person name="Wingfield M.J."/>
            <person name="Wingfield B.D."/>
        </authorList>
    </citation>
    <scope>NUCLEOTIDE SEQUENCE [LARGE SCALE GENOMIC DNA]</scope>
    <source>
        <strain evidence="3 4">CMW 18167</strain>
    </source>
</reference>
<dbReference type="Proteomes" id="UP001583193">
    <property type="component" value="Unassembled WGS sequence"/>
</dbReference>
<evidence type="ECO:0000256" key="2">
    <source>
        <dbReference type="SAM" id="Phobius"/>
    </source>
</evidence>
<name>A0ABR3WV99_9EURO</name>